<dbReference type="Proteomes" id="UP000887009">
    <property type="component" value="Unassembled WGS sequence"/>
</dbReference>
<organism evidence="1 2">
    <name type="scientific">Aeromonas caviae</name>
    <name type="common">Aeromonas punctata</name>
    <dbReference type="NCBI Taxonomy" id="648"/>
    <lineage>
        <taxon>Bacteria</taxon>
        <taxon>Pseudomonadati</taxon>
        <taxon>Pseudomonadota</taxon>
        <taxon>Gammaproteobacteria</taxon>
        <taxon>Aeromonadales</taxon>
        <taxon>Aeromonadaceae</taxon>
        <taxon>Aeromonas</taxon>
    </lineage>
</organism>
<protein>
    <submittedName>
        <fullName evidence="1">Uncharacterized protein</fullName>
    </submittedName>
</protein>
<dbReference type="AlphaFoldDB" id="A0AAI9KPK5"/>
<evidence type="ECO:0000313" key="1">
    <source>
        <dbReference type="EMBL" id="GJA53287.1"/>
    </source>
</evidence>
<name>A0AAI9KPK5_AERCA</name>
<evidence type="ECO:0000313" key="2">
    <source>
        <dbReference type="Proteomes" id="UP000887009"/>
    </source>
</evidence>
<accession>A0AAI9KPK5</accession>
<sequence length="129" mass="14652">MSNDSTQFCYSWDDDHFNSGRFDSVEEALADAVAEAGEQESVYVAEAEPWDNSAFYPSAHWVLEHMQEQAWGEAGEHADDYAEVSIEAREELNQQLTALLDGWCQKHGVAPQFYRVKKSNLYPLSVKTE</sequence>
<gene>
    <name evidence="1" type="ORF">KAM348_07100</name>
</gene>
<dbReference type="EMBL" id="BPNL01000005">
    <property type="protein sequence ID" value="GJA53287.1"/>
    <property type="molecule type" value="Genomic_DNA"/>
</dbReference>
<comment type="caution">
    <text evidence="1">The sequence shown here is derived from an EMBL/GenBank/DDBJ whole genome shotgun (WGS) entry which is preliminary data.</text>
</comment>
<reference evidence="1" key="1">
    <citation type="submission" date="2021-07" db="EMBL/GenBank/DDBJ databases">
        <title>Draft genome sequence of carbapenem-resistant Aeromonas spp. in Japan.</title>
        <authorList>
            <person name="Maehana S."/>
            <person name="Suzuki M."/>
            <person name="Kitasato H."/>
        </authorList>
    </citation>
    <scope>NUCLEOTIDE SEQUENCE</scope>
    <source>
        <strain evidence="1">KAM348</strain>
    </source>
</reference>
<dbReference type="RefSeq" id="WP_223919451.1">
    <property type="nucleotide sequence ID" value="NZ_BPNL01000005.1"/>
</dbReference>
<proteinExistence type="predicted"/>